<comment type="caution">
    <text evidence="3">The sequence shown here is derived from an EMBL/GenBank/DDBJ whole genome shotgun (WGS) entry which is preliminary data.</text>
</comment>
<feature type="transmembrane region" description="Helical" evidence="2">
    <location>
        <begin position="249"/>
        <end position="269"/>
    </location>
</feature>
<dbReference type="AlphaFoldDB" id="A0A9W7KSX7"/>
<protein>
    <submittedName>
        <fullName evidence="3">Uncharacterized protein</fullName>
    </submittedName>
</protein>
<accession>A0A9W7KSX7</accession>
<keyword evidence="2" id="KW-0472">Membrane</keyword>
<evidence type="ECO:0000256" key="2">
    <source>
        <dbReference type="SAM" id="Phobius"/>
    </source>
</evidence>
<feature type="transmembrane region" description="Helical" evidence="2">
    <location>
        <begin position="275"/>
        <end position="297"/>
    </location>
</feature>
<feature type="compositionally biased region" description="Basic and acidic residues" evidence="1">
    <location>
        <begin position="86"/>
        <end position="118"/>
    </location>
</feature>
<organism evidence="3 4">
    <name type="scientific">Triparma laevis f. longispina</name>
    <dbReference type="NCBI Taxonomy" id="1714387"/>
    <lineage>
        <taxon>Eukaryota</taxon>
        <taxon>Sar</taxon>
        <taxon>Stramenopiles</taxon>
        <taxon>Ochrophyta</taxon>
        <taxon>Bolidophyceae</taxon>
        <taxon>Parmales</taxon>
        <taxon>Triparmaceae</taxon>
        <taxon>Triparma</taxon>
    </lineage>
</organism>
<reference evidence="4" key="1">
    <citation type="journal article" date="2023" name="Commun. Biol.">
        <title>Genome analysis of Parmales, the sister group of diatoms, reveals the evolutionary specialization of diatoms from phago-mixotrophs to photoautotrophs.</title>
        <authorList>
            <person name="Ban H."/>
            <person name="Sato S."/>
            <person name="Yoshikawa S."/>
            <person name="Yamada K."/>
            <person name="Nakamura Y."/>
            <person name="Ichinomiya M."/>
            <person name="Sato N."/>
            <person name="Blanc-Mathieu R."/>
            <person name="Endo H."/>
            <person name="Kuwata A."/>
            <person name="Ogata H."/>
        </authorList>
    </citation>
    <scope>NUCLEOTIDE SEQUENCE [LARGE SCALE GENOMIC DNA]</scope>
    <source>
        <strain evidence="4">NIES 3700</strain>
    </source>
</reference>
<sequence length="316" mass="35085">MPLIGQGTLDEYQFKLDALNATPQRDRTLALMQSPDENLLYEKEENLKKKKKKGIGGGSHTSHDIEMGRRGSKDQGHHHHGGGRRGSKDRSPNHSPRRDSHHPNHHDTSEPHPNAHHDNKSRRKSSSSKSTSTKGDKLKPLKKKGSFGLGGLISEISWNSFLTKHIKDAKIAPKAGADASTPFDIHDMHGKTDAEKNSDGDYFTQDAKKAGVGSKFIRPKFGKGESRGYFVSGDSEAHQEREACIQVTLAFLFLSGFFGLIGYMMYYFFKDTALFSTQFFFLVALGMSMTICIYNLYSKGWNIFEMLGGRRGGSGG</sequence>
<evidence type="ECO:0000313" key="4">
    <source>
        <dbReference type="Proteomes" id="UP001165122"/>
    </source>
</evidence>
<feature type="compositionally biased region" description="Basic and acidic residues" evidence="1">
    <location>
        <begin position="61"/>
        <end position="75"/>
    </location>
</feature>
<keyword evidence="4" id="KW-1185">Reference proteome</keyword>
<gene>
    <name evidence="3" type="ORF">TrLO_g15598</name>
</gene>
<dbReference type="EMBL" id="BRXW01000146">
    <property type="protein sequence ID" value="GMI10221.1"/>
    <property type="molecule type" value="Genomic_DNA"/>
</dbReference>
<evidence type="ECO:0000313" key="3">
    <source>
        <dbReference type="EMBL" id="GMI10221.1"/>
    </source>
</evidence>
<proteinExistence type="predicted"/>
<evidence type="ECO:0000256" key="1">
    <source>
        <dbReference type="SAM" id="MobiDB-lite"/>
    </source>
</evidence>
<keyword evidence="2" id="KW-0812">Transmembrane</keyword>
<keyword evidence="2" id="KW-1133">Transmembrane helix</keyword>
<name>A0A9W7KSX7_9STRA</name>
<feature type="region of interest" description="Disordered" evidence="1">
    <location>
        <begin position="30"/>
        <end position="146"/>
    </location>
</feature>
<dbReference type="Proteomes" id="UP001165122">
    <property type="component" value="Unassembled WGS sequence"/>
</dbReference>
<feature type="compositionally biased region" description="Basic residues" evidence="1">
    <location>
        <begin position="76"/>
        <end position="85"/>
    </location>
</feature>
<dbReference type="OrthoDB" id="10421947at2759"/>